<protein>
    <submittedName>
        <fullName evidence="5">Uncharacterized protein</fullName>
    </submittedName>
</protein>
<dbReference type="Gene3D" id="2.40.10.120">
    <property type="match status" value="1"/>
</dbReference>
<dbReference type="Pfam" id="PF00395">
    <property type="entry name" value="SLH"/>
    <property type="match status" value="1"/>
</dbReference>
<evidence type="ECO:0000256" key="2">
    <source>
        <dbReference type="ARBA" id="ARBA00022801"/>
    </source>
</evidence>
<keyword evidence="2" id="KW-0378">Hydrolase</keyword>
<feature type="domain" description="SLH" evidence="4">
    <location>
        <begin position="83"/>
        <end position="146"/>
    </location>
</feature>
<feature type="domain" description="Fibronectin type-III" evidence="3">
    <location>
        <begin position="426"/>
        <end position="524"/>
    </location>
</feature>
<dbReference type="InterPro" id="IPR001940">
    <property type="entry name" value="Peptidase_S1C"/>
</dbReference>
<dbReference type="SUPFAM" id="SSF50494">
    <property type="entry name" value="Trypsin-like serine proteases"/>
    <property type="match status" value="1"/>
</dbReference>
<dbReference type="SMART" id="SM00060">
    <property type="entry name" value="FN3"/>
    <property type="match status" value="1"/>
</dbReference>
<dbReference type="Pfam" id="PF13365">
    <property type="entry name" value="Trypsin_2"/>
    <property type="match status" value="1"/>
</dbReference>
<keyword evidence="1" id="KW-0645">Protease</keyword>
<evidence type="ECO:0000256" key="1">
    <source>
        <dbReference type="ARBA" id="ARBA00022670"/>
    </source>
</evidence>
<accession>A0A644Z2Y6</accession>
<comment type="caution">
    <text evidence="5">The sequence shown here is derived from an EMBL/GenBank/DDBJ whole genome shotgun (WGS) entry which is preliminary data.</text>
</comment>
<dbReference type="PANTHER" id="PTHR43343:SF3">
    <property type="entry name" value="PROTEASE DO-LIKE 8, CHLOROPLASTIC"/>
    <property type="match status" value="1"/>
</dbReference>
<dbReference type="CDD" id="cd00063">
    <property type="entry name" value="FN3"/>
    <property type="match status" value="1"/>
</dbReference>
<sequence length="625" mass="67998">MKRRRTDSHRFCSLFLALLLIFSAIPVSAFAADSIEYADALHALGVFQGTGNGYELERTARRSEGVAMLVRLLGGESEAAGMSEEPIPFTDVPSWAHGYVAYAYENGLTNGTGATVFGSDQAMDARMFATLLLRCLGYSDKDGDFTYAKSIDYAAAIGLLDSALCQELQSSTFTRGHIARMSYEALRFPCKGADLLLVEKLAGEGKITQEQASNLIASVISPQTAAAASNLDVTEIAQNADSMVLLMCRTTGGYAQGSGIIIGSDGTIATNYHVIAGAVSIKVCFNNNTWYEGEVFIQDFSEDKDLAILKINKVGLTPVTLGDSDNTKLGESVIAIGSPMGLFNTVSEGIISSIQDGVFQTTAAISQGSSGGALFNRSGAVIGITYAGIVQGENLGFAIPVNILKTMTNQRMMTLSELTAATAPQPPSNLRIVEETDSSVYFQWDPVDGADYYYFYYRALGEENFWYETENGEKTRFVYTEGYSVRYFNLIPGKTYEVIVTTVRDGVESADSKMFTFVKGTGAGNGISCYADAWWLPDFGGLYGYSPTSHDTEYGMYVYKYDISTFDHCLSYYDLLYSMGYQYDENATAGLTSFHVPMLFYNTATGRTLVTDILEDTGEFALYTM</sequence>
<organism evidence="5">
    <name type="scientific">bioreactor metagenome</name>
    <dbReference type="NCBI Taxonomy" id="1076179"/>
    <lineage>
        <taxon>unclassified sequences</taxon>
        <taxon>metagenomes</taxon>
        <taxon>ecological metagenomes</taxon>
    </lineage>
</organism>
<dbReference type="InterPro" id="IPR051201">
    <property type="entry name" value="Chloro_Bact_Ser_Proteases"/>
</dbReference>
<dbReference type="InterPro" id="IPR009003">
    <property type="entry name" value="Peptidase_S1_PA"/>
</dbReference>
<dbReference type="PROSITE" id="PS51272">
    <property type="entry name" value="SLH"/>
    <property type="match status" value="1"/>
</dbReference>
<dbReference type="InterPro" id="IPR013783">
    <property type="entry name" value="Ig-like_fold"/>
</dbReference>
<dbReference type="PANTHER" id="PTHR43343">
    <property type="entry name" value="PEPTIDASE S12"/>
    <property type="match status" value="1"/>
</dbReference>
<dbReference type="AlphaFoldDB" id="A0A644Z2Y6"/>
<dbReference type="SUPFAM" id="SSF49265">
    <property type="entry name" value="Fibronectin type III"/>
    <property type="match status" value="1"/>
</dbReference>
<name>A0A644Z2Y6_9ZZZZ</name>
<dbReference type="EMBL" id="VSSQ01007033">
    <property type="protein sequence ID" value="MPM34638.1"/>
    <property type="molecule type" value="Genomic_DNA"/>
</dbReference>
<dbReference type="InterPro" id="IPR003961">
    <property type="entry name" value="FN3_dom"/>
</dbReference>
<dbReference type="GO" id="GO:0004252">
    <property type="term" value="F:serine-type endopeptidase activity"/>
    <property type="evidence" value="ECO:0007669"/>
    <property type="project" value="InterPro"/>
</dbReference>
<dbReference type="PRINTS" id="PR00834">
    <property type="entry name" value="PROTEASES2C"/>
</dbReference>
<evidence type="ECO:0000259" key="3">
    <source>
        <dbReference type="PROSITE" id="PS50853"/>
    </source>
</evidence>
<dbReference type="Gene3D" id="2.60.40.10">
    <property type="entry name" value="Immunoglobulins"/>
    <property type="match status" value="1"/>
</dbReference>
<gene>
    <name evidence="5" type="ORF">SDC9_81225</name>
</gene>
<evidence type="ECO:0000259" key="4">
    <source>
        <dbReference type="PROSITE" id="PS51272"/>
    </source>
</evidence>
<dbReference type="GO" id="GO:0006508">
    <property type="term" value="P:proteolysis"/>
    <property type="evidence" value="ECO:0007669"/>
    <property type="project" value="UniProtKB-KW"/>
</dbReference>
<dbReference type="Pfam" id="PF00041">
    <property type="entry name" value="fn3"/>
    <property type="match status" value="1"/>
</dbReference>
<reference evidence="5" key="1">
    <citation type="submission" date="2019-08" db="EMBL/GenBank/DDBJ databases">
        <authorList>
            <person name="Kucharzyk K."/>
            <person name="Murdoch R.W."/>
            <person name="Higgins S."/>
            <person name="Loffler F."/>
        </authorList>
    </citation>
    <scope>NUCLEOTIDE SEQUENCE</scope>
</reference>
<dbReference type="InterPro" id="IPR001119">
    <property type="entry name" value="SLH_dom"/>
</dbReference>
<evidence type="ECO:0000313" key="5">
    <source>
        <dbReference type="EMBL" id="MPM34638.1"/>
    </source>
</evidence>
<proteinExistence type="predicted"/>
<dbReference type="PROSITE" id="PS50853">
    <property type="entry name" value="FN3"/>
    <property type="match status" value="1"/>
</dbReference>
<dbReference type="InterPro" id="IPR036116">
    <property type="entry name" value="FN3_sf"/>
</dbReference>